<name>D6YWM3_WADCW</name>
<dbReference type="EMBL" id="CP001928">
    <property type="protein sequence ID" value="ADI38534.1"/>
    <property type="molecule type" value="Genomic_DNA"/>
</dbReference>
<organism evidence="2 3">
    <name type="scientific">Waddlia chondrophila (strain ATCC VR-1470 / WSU 86-1044)</name>
    <dbReference type="NCBI Taxonomy" id="716544"/>
    <lineage>
        <taxon>Bacteria</taxon>
        <taxon>Pseudomonadati</taxon>
        <taxon>Chlamydiota</taxon>
        <taxon>Chlamydiia</taxon>
        <taxon>Parachlamydiales</taxon>
        <taxon>Waddliaceae</taxon>
        <taxon>Waddlia</taxon>
    </lineage>
</organism>
<accession>D6YWM3</accession>
<dbReference type="KEGG" id="wch:wcw_1177"/>
<dbReference type="AlphaFoldDB" id="D6YWM3"/>
<protein>
    <submittedName>
        <fullName evidence="2">Uncharacterized protein</fullName>
    </submittedName>
</protein>
<keyword evidence="3" id="KW-1185">Reference proteome</keyword>
<feature type="region of interest" description="Disordered" evidence="1">
    <location>
        <begin position="12"/>
        <end position="31"/>
    </location>
</feature>
<dbReference type="HOGENOM" id="CLU_2132507_0_0_0"/>
<dbReference type="Proteomes" id="UP000001505">
    <property type="component" value="Chromosome"/>
</dbReference>
<sequence>MQLMLGVLMNTPIPPVGGPAGQSPIDPKIGSTRRTEIEPGLEILPDKPGNPVSSNEVKANCDWLEKSSLPDILGKVVSAAQDAEGRIPIGPLVSSARNPEVLAAMFATLSNRE</sequence>
<evidence type="ECO:0000256" key="1">
    <source>
        <dbReference type="SAM" id="MobiDB-lite"/>
    </source>
</evidence>
<evidence type="ECO:0000313" key="3">
    <source>
        <dbReference type="Proteomes" id="UP000001505"/>
    </source>
</evidence>
<proteinExistence type="predicted"/>
<evidence type="ECO:0000313" key="2">
    <source>
        <dbReference type="EMBL" id="ADI38534.1"/>
    </source>
</evidence>
<reference evidence="2 3" key="1">
    <citation type="journal article" date="2010" name="PLoS ONE">
        <title>The Waddlia genome: a window into chlamydial biology.</title>
        <authorList>
            <person name="Bertelli C."/>
            <person name="Collyn F."/>
            <person name="Croxatto A."/>
            <person name="Ruckert C."/>
            <person name="Polkinghorne A."/>
            <person name="Kebbi-Beghdadi C."/>
            <person name="Goesmann A."/>
            <person name="Vaughan L."/>
            <person name="Greub G."/>
        </authorList>
    </citation>
    <scope>NUCLEOTIDE SEQUENCE [LARGE SCALE GENOMIC DNA]</scope>
    <source>
        <strain evidence="3">ATCC VR-1470 / WSU 86-1044</strain>
    </source>
</reference>
<gene>
    <name evidence="2" type="ordered locus">wcw_1177</name>
</gene>
<dbReference type="STRING" id="716544.wcw_1177"/>